<feature type="binding site" evidence="5">
    <location>
        <position position="57"/>
    </location>
    <ligand>
        <name>Mg(2+)</name>
        <dbReference type="ChEBI" id="CHEBI:18420"/>
        <label>1</label>
    </ligand>
</feature>
<comment type="function">
    <text evidence="5">Catalyzes the hydrolysis of inorganic pyrophosphate (PPi) forming two phosphate ions.</text>
</comment>
<feature type="binding site" evidence="5">
    <location>
        <position position="89"/>
    </location>
    <ligand>
        <name>Mg(2+)</name>
        <dbReference type="ChEBI" id="CHEBI:18420"/>
        <label>3</label>
    </ligand>
</feature>
<comment type="subunit">
    <text evidence="5">Homohexamer.</text>
</comment>
<feature type="binding site" evidence="5">
    <location>
        <position position="52"/>
    </location>
    <ligand>
        <name>Mg(2+)</name>
        <dbReference type="ChEBI" id="CHEBI:18420"/>
        <label>1</label>
    </ligand>
</feature>
<evidence type="ECO:0000256" key="4">
    <source>
        <dbReference type="ARBA" id="ARBA00022842"/>
    </source>
</evidence>
<evidence type="ECO:0000256" key="5">
    <source>
        <dbReference type="HAMAP-Rule" id="MF_00209"/>
    </source>
</evidence>
<dbReference type="SUPFAM" id="SSF50324">
    <property type="entry name" value="Inorganic pyrophosphatase"/>
    <property type="match status" value="1"/>
</dbReference>
<sequence length="159" mass="17905">MEFDMVVEIPQGSRNKYEMDLELGRIRLDRMLFTATQYPGEYGYIPGTLAEDGDPLDALVVLEQPTFPGCLIRVRPVAVFWMRDEKGPDAKILCAPAGDPRAEHLRDLQHVPAYLVNEISHFFDIYKSLEPGKSGEARGWQGRREAEAVIEDARARAGT</sequence>
<feature type="binding site" evidence="5">
    <location>
        <position position="30"/>
    </location>
    <ligand>
        <name>substrate</name>
    </ligand>
</feature>
<feature type="active site" description="Proton acceptor" evidence="5">
    <location>
        <position position="89"/>
    </location>
</feature>
<comment type="cofactor">
    <cofactor evidence="1 5">
        <name>Mg(2+)</name>
        <dbReference type="ChEBI" id="CHEBI:18420"/>
    </cofactor>
</comment>
<comment type="subcellular location">
    <subcellularLocation>
        <location evidence="5">Cytoplasm</location>
    </subcellularLocation>
</comment>
<evidence type="ECO:0000313" key="6">
    <source>
        <dbReference type="EMBL" id="MFC7331458.1"/>
    </source>
</evidence>
<proteinExistence type="inferred from homology"/>
<dbReference type="InterPro" id="IPR008162">
    <property type="entry name" value="Pyrophosphatase"/>
</dbReference>
<comment type="caution">
    <text evidence="6">The sequence shown here is derived from an EMBL/GenBank/DDBJ whole genome shotgun (WGS) entry which is preliminary data.</text>
</comment>
<dbReference type="EMBL" id="JBHTBH010000022">
    <property type="protein sequence ID" value="MFC7331458.1"/>
    <property type="molecule type" value="Genomic_DNA"/>
</dbReference>
<organism evidence="6 7">
    <name type="scientific">Marinactinospora rubrisoli</name>
    <dbReference type="NCBI Taxonomy" id="2715399"/>
    <lineage>
        <taxon>Bacteria</taxon>
        <taxon>Bacillati</taxon>
        <taxon>Actinomycetota</taxon>
        <taxon>Actinomycetes</taxon>
        <taxon>Streptosporangiales</taxon>
        <taxon>Nocardiopsidaceae</taxon>
        <taxon>Marinactinospora</taxon>
    </lineage>
</organism>
<dbReference type="HAMAP" id="MF_00209">
    <property type="entry name" value="Inorganic_PPase"/>
    <property type="match status" value="1"/>
</dbReference>
<feature type="binding site" evidence="5">
    <location>
        <position position="16"/>
    </location>
    <ligand>
        <name>substrate</name>
    </ligand>
</feature>
<feature type="binding site" evidence="5">
    <location>
        <position position="126"/>
    </location>
    <ligand>
        <name>substrate</name>
    </ligand>
</feature>
<reference evidence="7" key="1">
    <citation type="journal article" date="2019" name="Int. J. Syst. Evol. Microbiol.">
        <title>The Global Catalogue of Microorganisms (GCM) 10K type strain sequencing project: providing services to taxonomists for standard genome sequencing and annotation.</title>
        <authorList>
            <consortium name="The Broad Institute Genomics Platform"/>
            <consortium name="The Broad Institute Genome Sequencing Center for Infectious Disease"/>
            <person name="Wu L."/>
            <person name="Ma J."/>
        </authorList>
    </citation>
    <scope>NUCLEOTIDE SEQUENCE [LARGE SCALE GENOMIC DNA]</scope>
    <source>
        <strain evidence="7">CGMCC 4.7382</strain>
    </source>
</reference>
<dbReference type="PANTHER" id="PTHR10286">
    <property type="entry name" value="INORGANIC PYROPHOSPHATASE"/>
    <property type="match status" value="1"/>
</dbReference>
<protein>
    <recommendedName>
        <fullName evidence="5">Inorganic pyrophosphatase</fullName>
        <ecNumber evidence="5">3.6.1.1</ecNumber>
    </recommendedName>
    <alternativeName>
        <fullName evidence="5">Pyrophosphate phospho-hydrolase</fullName>
        <shortName evidence="5">PPase</shortName>
    </alternativeName>
</protein>
<evidence type="ECO:0000256" key="3">
    <source>
        <dbReference type="ARBA" id="ARBA00022801"/>
    </source>
</evidence>
<dbReference type="Pfam" id="PF00719">
    <property type="entry name" value="Pyrophosphatase"/>
    <property type="match status" value="1"/>
</dbReference>
<evidence type="ECO:0000256" key="1">
    <source>
        <dbReference type="ARBA" id="ARBA00001946"/>
    </source>
</evidence>
<keyword evidence="5" id="KW-0963">Cytoplasm</keyword>
<keyword evidence="2 5" id="KW-0479">Metal-binding</keyword>
<keyword evidence="3 5" id="KW-0378">Hydrolase</keyword>
<feature type="binding site" evidence="5">
    <location>
        <position position="42"/>
    </location>
    <ligand>
        <name>substrate</name>
    </ligand>
</feature>
<feature type="binding site" evidence="5">
    <location>
        <position position="57"/>
    </location>
    <ligand>
        <name>Mg(2+)</name>
        <dbReference type="ChEBI" id="CHEBI:18420"/>
        <label>2</label>
    </ligand>
</feature>
<comment type="similarity">
    <text evidence="5">Belongs to the PPase family.</text>
</comment>
<name>A0ABW2KNK1_9ACTN</name>
<dbReference type="PROSITE" id="PS00387">
    <property type="entry name" value="PPASE"/>
    <property type="match status" value="1"/>
</dbReference>
<dbReference type="RefSeq" id="WP_379874308.1">
    <property type="nucleotide sequence ID" value="NZ_JBHTBH010000022.1"/>
</dbReference>
<dbReference type="CDD" id="cd00412">
    <property type="entry name" value="pyrophosphatase"/>
    <property type="match status" value="1"/>
</dbReference>
<comment type="catalytic activity">
    <reaction evidence="5">
        <text>diphosphate + H2O = 2 phosphate + H(+)</text>
        <dbReference type="Rhea" id="RHEA:24576"/>
        <dbReference type="ChEBI" id="CHEBI:15377"/>
        <dbReference type="ChEBI" id="CHEBI:15378"/>
        <dbReference type="ChEBI" id="CHEBI:33019"/>
        <dbReference type="ChEBI" id="CHEBI:43474"/>
        <dbReference type="EC" id="3.6.1.1"/>
    </reaction>
</comment>
<keyword evidence="7" id="KW-1185">Reference proteome</keyword>
<dbReference type="InterPro" id="IPR036649">
    <property type="entry name" value="Pyrophosphatase_sf"/>
</dbReference>
<dbReference type="Proteomes" id="UP001596540">
    <property type="component" value="Unassembled WGS sequence"/>
</dbReference>
<feature type="binding site" evidence="5">
    <location>
        <position position="8"/>
    </location>
    <ligand>
        <name>Mg(2+)</name>
        <dbReference type="ChEBI" id="CHEBI:18420"/>
        <label>2</label>
    </ligand>
</feature>
<gene>
    <name evidence="5" type="primary">ppa</name>
    <name evidence="6" type="ORF">ACFQRF_27310</name>
</gene>
<dbReference type="EC" id="3.6.1.1" evidence="5"/>
<feature type="binding site" evidence="5">
    <location>
        <position position="84"/>
    </location>
    <ligand>
        <name>Mg(2+)</name>
        <dbReference type="ChEBI" id="CHEBI:18420"/>
        <label>3</label>
    </ligand>
</feature>
<evidence type="ECO:0000256" key="2">
    <source>
        <dbReference type="ARBA" id="ARBA00022723"/>
    </source>
</evidence>
<evidence type="ECO:0000313" key="7">
    <source>
        <dbReference type="Proteomes" id="UP001596540"/>
    </source>
</evidence>
<accession>A0ABW2KNK1</accession>
<dbReference type="Gene3D" id="3.90.80.10">
    <property type="entry name" value="Inorganic pyrophosphatase"/>
    <property type="match status" value="1"/>
</dbReference>
<feature type="binding site" evidence="5">
    <location>
        <position position="89"/>
    </location>
    <ligand>
        <name>Mg(2+)</name>
        <dbReference type="ChEBI" id="CHEBI:18420"/>
        <label>1</label>
    </ligand>
</feature>
<keyword evidence="4 5" id="KW-0460">Magnesium</keyword>